<keyword evidence="2" id="KW-0813">Transport</keyword>
<feature type="domain" description="GAT" evidence="7">
    <location>
        <begin position="40"/>
        <end position="168"/>
    </location>
</feature>
<dbReference type="GO" id="GO:0005802">
    <property type="term" value="C:trans-Golgi network"/>
    <property type="evidence" value="ECO:0007669"/>
    <property type="project" value="TreeGrafter"/>
</dbReference>
<feature type="domain" description="GAE" evidence="6">
    <location>
        <begin position="305"/>
        <end position="418"/>
    </location>
</feature>
<dbReference type="Gene3D" id="1.20.5.170">
    <property type="match status" value="1"/>
</dbReference>
<dbReference type="PROSITE" id="PS50909">
    <property type="entry name" value="GAT"/>
    <property type="match status" value="1"/>
</dbReference>
<dbReference type="GO" id="GO:0043328">
    <property type="term" value="P:protein transport to vacuole involved in ubiquitin-dependent protein catabolic process via the multivesicular body sorting pathway"/>
    <property type="evidence" value="ECO:0007669"/>
    <property type="project" value="TreeGrafter"/>
</dbReference>
<comment type="caution">
    <text evidence="8">The sequence shown here is derived from an EMBL/GenBank/DDBJ whole genome shotgun (WGS) entry which is preliminary data.</text>
</comment>
<dbReference type="Gene3D" id="2.60.40.1230">
    <property type="match status" value="1"/>
</dbReference>
<evidence type="ECO:0000259" key="6">
    <source>
        <dbReference type="PROSITE" id="PS50180"/>
    </source>
</evidence>
<dbReference type="InterPro" id="IPR008152">
    <property type="entry name" value="Clathrin_a/b/g-adaptin_app_Ig"/>
</dbReference>
<dbReference type="SUPFAM" id="SSF49348">
    <property type="entry name" value="Clathrin adaptor appendage domain"/>
    <property type="match status" value="1"/>
</dbReference>
<evidence type="ECO:0000313" key="9">
    <source>
        <dbReference type="Proteomes" id="UP000449547"/>
    </source>
</evidence>
<dbReference type="PANTHER" id="PTHR47180">
    <property type="entry name" value="ADP-RIBOSYLATION FACTOR-BINDING PROTEIN GGA1-RELATED"/>
    <property type="match status" value="1"/>
</dbReference>
<protein>
    <submittedName>
        <fullName evidence="8">Uncharacterized protein</fullName>
    </submittedName>
</protein>
<keyword evidence="3" id="KW-0653">Protein transport</keyword>
<dbReference type="GO" id="GO:0005829">
    <property type="term" value="C:cytosol"/>
    <property type="evidence" value="ECO:0007669"/>
    <property type="project" value="GOC"/>
</dbReference>
<feature type="region of interest" description="Disordered" evidence="5">
    <location>
        <begin position="182"/>
        <end position="205"/>
    </location>
</feature>
<dbReference type="RefSeq" id="XP_034011148.1">
    <property type="nucleotide sequence ID" value="XM_034156966.1"/>
</dbReference>
<dbReference type="GeneID" id="54782778"/>
<evidence type="ECO:0000256" key="2">
    <source>
        <dbReference type="ARBA" id="ARBA00022448"/>
    </source>
</evidence>
<sequence length="418" mass="44688">MHRLLSNKGYIFPEVKLEDAAVLNPSDNLKSLEQIQQEEAIVHSAKLQELIRRGKPQDLQEANKLMKIMAGFKDDNVVESKKQVSQDVAKLKRKTEILAEMLASIESTGQGITSDHDTVHELYASIKSSQPSILKIVEENDDADQVQELLALNDKVNSVVQKFQLLRGGNVEAAQSINVGGGSQNLIDFDDDDTSAPISNDEKDKQGYNDLLSELADLSFGGAAAAPRTTNPLDLYGSGGIALGSSSATPVPVAPVAANASLDIFGMSSPSPQLESNPVPPANNQLDPFGLDFPQATPAQVSGQSFRQTIAVSQSGALKIEVGVLPQSNASHFSGRVLLSNTGSAPIDQIKFMIAVPKSCKLNLQPQSADRIAAFTNNGATQDFSIENPQNKALKIKWKAEFSVNGQASEESGVSVLE</sequence>
<dbReference type="GO" id="GO:0006895">
    <property type="term" value="P:Golgi to endosome transport"/>
    <property type="evidence" value="ECO:0007669"/>
    <property type="project" value="TreeGrafter"/>
</dbReference>
<evidence type="ECO:0000256" key="4">
    <source>
        <dbReference type="ARBA" id="ARBA00023034"/>
    </source>
</evidence>
<dbReference type="SUPFAM" id="SSF89009">
    <property type="entry name" value="GAT-like domain"/>
    <property type="match status" value="1"/>
</dbReference>
<dbReference type="InterPro" id="IPR052653">
    <property type="entry name" value="ARF-binding"/>
</dbReference>
<dbReference type="Pfam" id="PF03127">
    <property type="entry name" value="GAT"/>
    <property type="match status" value="1"/>
</dbReference>
<dbReference type="GO" id="GO:0006896">
    <property type="term" value="P:Golgi to vacuole transport"/>
    <property type="evidence" value="ECO:0007669"/>
    <property type="project" value="TreeGrafter"/>
</dbReference>
<dbReference type="PROSITE" id="PS50180">
    <property type="entry name" value="GAE"/>
    <property type="match status" value="1"/>
</dbReference>
<dbReference type="Pfam" id="PF02883">
    <property type="entry name" value="Alpha_adaptinC2"/>
    <property type="match status" value="1"/>
</dbReference>
<evidence type="ECO:0000256" key="3">
    <source>
        <dbReference type="ARBA" id="ARBA00022927"/>
    </source>
</evidence>
<evidence type="ECO:0000313" key="8">
    <source>
        <dbReference type="EMBL" id="KAA8899870.1"/>
    </source>
</evidence>
<accession>A0A642UIX5</accession>
<dbReference type="AlphaFoldDB" id="A0A642UIX5"/>
<dbReference type="InterPro" id="IPR013041">
    <property type="entry name" value="Clathrin_app_Ig-like_sf"/>
</dbReference>
<reference evidence="8 9" key="1">
    <citation type="submission" date="2019-07" db="EMBL/GenBank/DDBJ databases">
        <title>Genome assembly of two rare yeast pathogens: Diutina rugosa and Trichomonascus ciferrii.</title>
        <authorList>
            <person name="Mixao V."/>
            <person name="Saus E."/>
            <person name="Hansen A."/>
            <person name="Lass-Flor C."/>
            <person name="Gabaldon T."/>
        </authorList>
    </citation>
    <scope>NUCLEOTIDE SEQUENCE [LARGE SCALE GENOMIC DNA]</scope>
    <source>
        <strain evidence="8 9">CBS 613</strain>
    </source>
</reference>
<proteinExistence type="predicted"/>
<organism evidence="8 9">
    <name type="scientific">Diutina rugosa</name>
    <name type="common">Yeast</name>
    <name type="synonym">Candida rugosa</name>
    <dbReference type="NCBI Taxonomy" id="5481"/>
    <lineage>
        <taxon>Eukaryota</taxon>
        <taxon>Fungi</taxon>
        <taxon>Dikarya</taxon>
        <taxon>Ascomycota</taxon>
        <taxon>Saccharomycotina</taxon>
        <taxon>Pichiomycetes</taxon>
        <taxon>Debaryomycetaceae</taxon>
        <taxon>Diutina</taxon>
    </lineage>
</organism>
<name>A0A642UIX5_DIURU</name>
<comment type="subcellular location">
    <subcellularLocation>
        <location evidence="1">Golgi apparatus</location>
    </subcellularLocation>
</comment>
<dbReference type="GO" id="GO:0035091">
    <property type="term" value="F:phosphatidylinositol binding"/>
    <property type="evidence" value="ECO:0007669"/>
    <property type="project" value="InterPro"/>
</dbReference>
<keyword evidence="4" id="KW-0333">Golgi apparatus</keyword>
<evidence type="ECO:0000256" key="1">
    <source>
        <dbReference type="ARBA" id="ARBA00004555"/>
    </source>
</evidence>
<dbReference type="OMA" id="PDNYEPN"/>
<dbReference type="InterPro" id="IPR008153">
    <property type="entry name" value="GAE_dom"/>
</dbReference>
<dbReference type="GO" id="GO:0043130">
    <property type="term" value="F:ubiquitin binding"/>
    <property type="evidence" value="ECO:0007669"/>
    <property type="project" value="InterPro"/>
</dbReference>
<evidence type="ECO:0000259" key="7">
    <source>
        <dbReference type="PROSITE" id="PS50909"/>
    </source>
</evidence>
<dbReference type="PANTHER" id="PTHR47180:SF1">
    <property type="entry name" value="ADP-RIBOSYLATION FACTOR-BINDING PROTEIN GGA1-RELATED"/>
    <property type="match status" value="1"/>
</dbReference>
<dbReference type="InterPro" id="IPR004152">
    <property type="entry name" value="GAT_dom"/>
</dbReference>
<evidence type="ECO:0000256" key="5">
    <source>
        <dbReference type="SAM" id="MobiDB-lite"/>
    </source>
</evidence>
<dbReference type="Proteomes" id="UP000449547">
    <property type="component" value="Unassembled WGS sequence"/>
</dbReference>
<dbReference type="InterPro" id="IPR038425">
    <property type="entry name" value="GAT_sf"/>
</dbReference>
<dbReference type="SMART" id="SM00809">
    <property type="entry name" value="Alpha_adaptinC2"/>
    <property type="match status" value="1"/>
</dbReference>
<dbReference type="OrthoDB" id="2018246at2759"/>
<dbReference type="Gene3D" id="1.20.58.160">
    <property type="match status" value="1"/>
</dbReference>
<gene>
    <name evidence="8" type="ORF">DIURU_004127</name>
</gene>
<dbReference type="EMBL" id="SWFT01000120">
    <property type="protein sequence ID" value="KAA8899870.1"/>
    <property type="molecule type" value="Genomic_DNA"/>
</dbReference>
<keyword evidence="9" id="KW-1185">Reference proteome</keyword>
<dbReference type="FunFam" id="1.20.5.170:FF:000024">
    <property type="entry name" value="VHS domain-containing protein"/>
    <property type="match status" value="1"/>
</dbReference>
<dbReference type="VEuPathDB" id="FungiDB:DIURU_004127"/>